<gene>
    <name evidence="1" type="ORF">D1B31_22345</name>
</gene>
<sequence>MYSWEPEGILIEIQAKRKLMIDSANETGLTSESTVRYSQELDELIVAYQKAGRAAMNSNLRIVNRKLKKYYSPMKMRAYIFNGAAPVQASM</sequence>
<accession>A0A417YFH7</accession>
<dbReference type="AlphaFoldDB" id="A0A417YFH7"/>
<protein>
    <submittedName>
        <fullName evidence="1">Aspartyl-phosphate phosphatase Spo0E family protein</fullName>
    </submittedName>
</protein>
<dbReference type="GO" id="GO:0046983">
    <property type="term" value="F:protein dimerization activity"/>
    <property type="evidence" value="ECO:0007669"/>
    <property type="project" value="InterPro"/>
</dbReference>
<dbReference type="Pfam" id="PF09388">
    <property type="entry name" value="SpoOE-like"/>
    <property type="match status" value="1"/>
</dbReference>
<dbReference type="Gene3D" id="4.10.280.10">
    <property type="entry name" value="Helix-loop-helix DNA-binding domain"/>
    <property type="match status" value="1"/>
</dbReference>
<dbReference type="GO" id="GO:0043937">
    <property type="term" value="P:regulation of sporulation"/>
    <property type="evidence" value="ECO:0007669"/>
    <property type="project" value="InterPro"/>
</dbReference>
<dbReference type="OrthoDB" id="2973859at2"/>
<dbReference type="InterPro" id="IPR037208">
    <property type="entry name" value="Spo0E-like_sf"/>
</dbReference>
<dbReference type="InterPro" id="IPR036638">
    <property type="entry name" value="HLH_DNA-bd_sf"/>
</dbReference>
<name>A0A417YFH7_9BACI</name>
<evidence type="ECO:0000313" key="1">
    <source>
        <dbReference type="EMBL" id="RHW31440.1"/>
    </source>
</evidence>
<organism evidence="1 2">
    <name type="scientific">Neobacillus notoginsengisoli</name>
    <dbReference type="NCBI Taxonomy" id="1578198"/>
    <lineage>
        <taxon>Bacteria</taxon>
        <taxon>Bacillati</taxon>
        <taxon>Bacillota</taxon>
        <taxon>Bacilli</taxon>
        <taxon>Bacillales</taxon>
        <taxon>Bacillaceae</taxon>
        <taxon>Neobacillus</taxon>
    </lineage>
</organism>
<dbReference type="EMBL" id="QWEG01000023">
    <property type="protein sequence ID" value="RHW31440.1"/>
    <property type="molecule type" value="Genomic_DNA"/>
</dbReference>
<comment type="caution">
    <text evidence="1">The sequence shown here is derived from an EMBL/GenBank/DDBJ whole genome shotgun (WGS) entry which is preliminary data.</text>
</comment>
<dbReference type="InterPro" id="IPR018540">
    <property type="entry name" value="Spo0E-like"/>
</dbReference>
<dbReference type="SUPFAM" id="SSF140500">
    <property type="entry name" value="BAS1536-like"/>
    <property type="match status" value="1"/>
</dbReference>
<dbReference type="Proteomes" id="UP000284416">
    <property type="component" value="Unassembled WGS sequence"/>
</dbReference>
<keyword evidence="2" id="KW-1185">Reference proteome</keyword>
<evidence type="ECO:0000313" key="2">
    <source>
        <dbReference type="Proteomes" id="UP000284416"/>
    </source>
</evidence>
<proteinExistence type="predicted"/>
<reference evidence="1 2" key="1">
    <citation type="journal article" date="2017" name="Int. J. Syst. Evol. Microbiol.">
        <title>Bacillus notoginsengisoli sp. nov., a novel bacterium isolated from the rhizosphere of Panax notoginseng.</title>
        <authorList>
            <person name="Zhang M.Y."/>
            <person name="Cheng J."/>
            <person name="Cai Y."/>
            <person name="Zhang T.Y."/>
            <person name="Wu Y.Y."/>
            <person name="Manikprabhu D."/>
            <person name="Li W.J."/>
            <person name="Zhang Y.X."/>
        </authorList>
    </citation>
    <scope>NUCLEOTIDE SEQUENCE [LARGE SCALE GENOMIC DNA]</scope>
    <source>
        <strain evidence="1 2">JCM 30743</strain>
    </source>
</reference>